<feature type="chain" id="PRO_5012146643" description="Autophagy-related protein 27" evidence="2">
    <location>
        <begin position="21"/>
        <end position="291"/>
    </location>
</feature>
<reference evidence="3 4" key="1">
    <citation type="submission" date="2016-08" db="EMBL/GenBank/DDBJ databases">
        <title>Genomes of anaerobic fungi encode conserved fungal cellulosomes for biomass hydrolysis.</title>
        <authorList>
            <consortium name="DOE Joint Genome Institute"/>
            <person name="Haitjema C.H."/>
            <person name="Gilmore S.P."/>
            <person name="Henske J.K."/>
            <person name="Solomon K.V."/>
            <person name="De Groot R."/>
            <person name="Kuo A."/>
            <person name="Mondo S.J."/>
            <person name="Salamov A.A."/>
            <person name="Labutti K."/>
            <person name="Zhao Z."/>
            <person name="Chiniquy J."/>
            <person name="Barry K."/>
            <person name="Brewer H.M."/>
            <person name="Purvine S.O."/>
            <person name="Wright A.T."/>
            <person name="Boxma B."/>
            <person name="Van Alen T."/>
            <person name="Hackstein J.H."/>
            <person name="Baker S.E."/>
            <person name="Grigoriev I.V."/>
            <person name="O'Malley M.A."/>
        </authorList>
    </citation>
    <scope>NUCLEOTIDE SEQUENCE [LARGE SCALE GENOMIC DNA]</scope>
    <source>
        <strain evidence="4">finn</strain>
    </source>
</reference>
<dbReference type="Proteomes" id="UP000193719">
    <property type="component" value="Unassembled WGS sequence"/>
</dbReference>
<keyword evidence="4" id="KW-1185">Reference proteome</keyword>
<feature type="signal peptide" evidence="2">
    <location>
        <begin position="1"/>
        <end position="20"/>
    </location>
</feature>
<keyword evidence="1" id="KW-1133">Transmembrane helix</keyword>
<comment type="caution">
    <text evidence="3">The sequence shown here is derived from an EMBL/GenBank/DDBJ whole genome shotgun (WGS) entry which is preliminary data.</text>
</comment>
<accession>A0A1Y1V3N8</accession>
<sequence length="291" mass="33678">MLKSSIFAFVAASLICRCYSNEYKEYNFDVNTKCRVIGEEKDLELYENKKNPSVLSYSNFFFDIDGAGGHNLYTVEYCECYTETGNCRLATGFDKNDSITVGYSRAIIEFEMDKKDDIKNETYDSLFKKHQTEFNLPSNYKHNKDLDEIFFSNIYETTSSDGNTYIGEHAVYESVKDVIDKNYKFPIYYTVNKTEEGSIVRVDTKTTVKIGEFKVASIIECLSYYDGTQQVSKKNIYGREGFKINELDCTWGNQTYQMEQIESESNSDHIFQMNIIVLLFLISLCYVVTNI</sequence>
<keyword evidence="1" id="KW-0472">Membrane</keyword>
<dbReference type="OrthoDB" id="2126141at2759"/>
<proteinExistence type="predicted"/>
<evidence type="ECO:0008006" key="5">
    <source>
        <dbReference type="Google" id="ProtNLM"/>
    </source>
</evidence>
<feature type="transmembrane region" description="Helical" evidence="1">
    <location>
        <begin position="270"/>
        <end position="289"/>
    </location>
</feature>
<reference evidence="3 4" key="2">
    <citation type="submission" date="2016-08" db="EMBL/GenBank/DDBJ databases">
        <title>Pervasive Adenine N6-methylation of Active Genes in Fungi.</title>
        <authorList>
            <consortium name="DOE Joint Genome Institute"/>
            <person name="Mondo S.J."/>
            <person name="Dannebaum R.O."/>
            <person name="Kuo R.C."/>
            <person name="Labutti K."/>
            <person name="Haridas S."/>
            <person name="Kuo A."/>
            <person name="Salamov A."/>
            <person name="Ahrendt S.R."/>
            <person name="Lipzen A."/>
            <person name="Sullivan W."/>
            <person name="Andreopoulos W.B."/>
            <person name="Clum A."/>
            <person name="Lindquist E."/>
            <person name="Daum C."/>
            <person name="Ramamoorthy G.K."/>
            <person name="Gryganskyi A."/>
            <person name="Culley D."/>
            <person name="Magnuson J.K."/>
            <person name="James T.Y."/>
            <person name="O'Malley M.A."/>
            <person name="Stajich J.E."/>
            <person name="Spatafora J.W."/>
            <person name="Visel A."/>
            <person name="Grigoriev I.V."/>
        </authorList>
    </citation>
    <scope>NUCLEOTIDE SEQUENCE [LARGE SCALE GENOMIC DNA]</scope>
    <source>
        <strain evidence="4">finn</strain>
    </source>
</reference>
<protein>
    <recommendedName>
        <fullName evidence="5">Autophagy-related protein 27</fullName>
    </recommendedName>
</protein>
<keyword evidence="2" id="KW-0732">Signal</keyword>
<organism evidence="3 4">
    <name type="scientific">Piromyces finnis</name>
    <dbReference type="NCBI Taxonomy" id="1754191"/>
    <lineage>
        <taxon>Eukaryota</taxon>
        <taxon>Fungi</taxon>
        <taxon>Fungi incertae sedis</taxon>
        <taxon>Chytridiomycota</taxon>
        <taxon>Chytridiomycota incertae sedis</taxon>
        <taxon>Neocallimastigomycetes</taxon>
        <taxon>Neocallimastigales</taxon>
        <taxon>Neocallimastigaceae</taxon>
        <taxon>Piromyces</taxon>
    </lineage>
</organism>
<evidence type="ECO:0000313" key="3">
    <source>
        <dbReference type="EMBL" id="ORX45633.1"/>
    </source>
</evidence>
<evidence type="ECO:0000313" key="4">
    <source>
        <dbReference type="Proteomes" id="UP000193719"/>
    </source>
</evidence>
<evidence type="ECO:0000256" key="1">
    <source>
        <dbReference type="SAM" id="Phobius"/>
    </source>
</evidence>
<dbReference type="AlphaFoldDB" id="A0A1Y1V3N8"/>
<gene>
    <name evidence="3" type="ORF">BCR36DRAFT_585649</name>
</gene>
<keyword evidence="1" id="KW-0812">Transmembrane</keyword>
<evidence type="ECO:0000256" key="2">
    <source>
        <dbReference type="SAM" id="SignalP"/>
    </source>
</evidence>
<dbReference type="EMBL" id="MCFH01000039">
    <property type="protein sequence ID" value="ORX45633.1"/>
    <property type="molecule type" value="Genomic_DNA"/>
</dbReference>
<name>A0A1Y1V3N8_9FUNG</name>